<evidence type="ECO:0000259" key="16">
    <source>
        <dbReference type="PROSITE" id="PS51194"/>
    </source>
</evidence>
<evidence type="ECO:0000256" key="6">
    <source>
        <dbReference type="ARBA" id="ARBA00022806"/>
    </source>
</evidence>
<dbReference type="Gene3D" id="3.40.50.11180">
    <property type="match status" value="1"/>
</dbReference>
<dbReference type="PANTHER" id="PTHR47964">
    <property type="entry name" value="ATP-DEPENDENT DNA HELICASE HOMOLOG RECG, CHLOROPLASTIC"/>
    <property type="match status" value="1"/>
</dbReference>
<dbReference type="SUPFAM" id="SSF143517">
    <property type="entry name" value="TRCF domain-like"/>
    <property type="match status" value="1"/>
</dbReference>
<evidence type="ECO:0000256" key="4">
    <source>
        <dbReference type="ARBA" id="ARBA00022763"/>
    </source>
</evidence>
<keyword evidence="8 13" id="KW-0238">DNA-binding</keyword>
<dbReference type="InterPro" id="IPR041471">
    <property type="entry name" value="UvrB_inter"/>
</dbReference>
<dbReference type="Gene3D" id="2.40.10.170">
    <property type="match status" value="1"/>
</dbReference>
<dbReference type="SMART" id="SM00490">
    <property type="entry name" value="HELICc"/>
    <property type="match status" value="1"/>
</dbReference>
<evidence type="ECO:0000313" key="17">
    <source>
        <dbReference type="EMBL" id="PFH01494.1"/>
    </source>
</evidence>
<dbReference type="PROSITE" id="PS51192">
    <property type="entry name" value="HELICASE_ATP_BIND_1"/>
    <property type="match status" value="1"/>
</dbReference>
<dbReference type="InterPro" id="IPR003711">
    <property type="entry name" value="CarD-like/TRCF_RID"/>
</dbReference>
<dbReference type="EMBL" id="PDBW01000001">
    <property type="protein sequence ID" value="PFH01494.1"/>
    <property type="molecule type" value="Genomic_DNA"/>
</dbReference>
<dbReference type="GO" id="GO:0000716">
    <property type="term" value="P:transcription-coupled nucleotide-excision repair, DNA damage recognition"/>
    <property type="evidence" value="ECO:0007669"/>
    <property type="project" value="UniProtKB-UniRule"/>
</dbReference>
<protein>
    <recommendedName>
        <fullName evidence="12 13">Transcription-repair-coupling factor</fullName>
        <shortName evidence="13">TRCF</shortName>
        <ecNumber evidence="13">3.6.4.-</ecNumber>
    </recommendedName>
</protein>
<evidence type="ECO:0000259" key="15">
    <source>
        <dbReference type="PROSITE" id="PS51192"/>
    </source>
</evidence>
<dbReference type="PANTHER" id="PTHR47964:SF1">
    <property type="entry name" value="ATP-DEPENDENT DNA HELICASE HOMOLOG RECG, CHLOROPLASTIC"/>
    <property type="match status" value="1"/>
</dbReference>
<evidence type="ECO:0000256" key="5">
    <source>
        <dbReference type="ARBA" id="ARBA00022801"/>
    </source>
</evidence>
<keyword evidence="3 13" id="KW-0547">Nucleotide-binding</keyword>
<evidence type="ECO:0000256" key="2">
    <source>
        <dbReference type="ARBA" id="ARBA00022490"/>
    </source>
</evidence>
<comment type="function">
    <text evidence="13">Couples transcription and DNA repair by recognizing RNA polymerase (RNAP) stalled at DNA lesions. Mediates ATP-dependent release of RNAP and its truncated transcript from the DNA, and recruitment of nucleotide excision repair machinery to the damaged site.</text>
</comment>
<dbReference type="GO" id="GO:0003678">
    <property type="term" value="F:DNA helicase activity"/>
    <property type="evidence" value="ECO:0007669"/>
    <property type="project" value="TreeGrafter"/>
</dbReference>
<dbReference type="RefSeq" id="WP_003515443.1">
    <property type="nucleotide sequence ID" value="NZ_CP013828.1"/>
</dbReference>
<dbReference type="CDD" id="cd17991">
    <property type="entry name" value="DEXHc_TRCF"/>
    <property type="match status" value="1"/>
</dbReference>
<evidence type="ECO:0000313" key="18">
    <source>
        <dbReference type="Proteomes" id="UP000223596"/>
    </source>
</evidence>
<feature type="coiled-coil region" evidence="14">
    <location>
        <begin position="585"/>
        <end position="612"/>
    </location>
</feature>
<dbReference type="Gene3D" id="3.90.1150.50">
    <property type="entry name" value="Transcription-repair-coupling factor, D7 domain"/>
    <property type="match status" value="1"/>
</dbReference>
<keyword evidence="4 13" id="KW-0227">DNA damage</keyword>
<dbReference type="Gene3D" id="3.40.50.300">
    <property type="entry name" value="P-loop containing nucleotide triphosphate hydrolases"/>
    <property type="match status" value="2"/>
</dbReference>
<dbReference type="Pfam" id="PF00271">
    <property type="entry name" value="Helicase_C"/>
    <property type="match status" value="1"/>
</dbReference>
<dbReference type="GO" id="GO:0016787">
    <property type="term" value="F:hydrolase activity"/>
    <property type="evidence" value="ECO:0007669"/>
    <property type="project" value="UniProtKB-KW"/>
</dbReference>
<dbReference type="GO" id="GO:0006355">
    <property type="term" value="P:regulation of DNA-templated transcription"/>
    <property type="evidence" value="ECO:0007669"/>
    <property type="project" value="UniProtKB-UniRule"/>
</dbReference>
<dbReference type="InterPro" id="IPR011545">
    <property type="entry name" value="DEAD/DEAH_box_helicase_dom"/>
</dbReference>
<keyword evidence="7 13" id="KW-0067">ATP-binding</keyword>
<evidence type="ECO:0000256" key="7">
    <source>
        <dbReference type="ARBA" id="ARBA00022840"/>
    </source>
</evidence>
<dbReference type="InterPro" id="IPR037235">
    <property type="entry name" value="TRCF-like_C_D7"/>
</dbReference>
<keyword evidence="2 13" id="KW-0963">Cytoplasm</keyword>
<dbReference type="Pfam" id="PF00270">
    <property type="entry name" value="DEAD"/>
    <property type="match status" value="1"/>
</dbReference>
<dbReference type="SMART" id="SM00982">
    <property type="entry name" value="TRCF"/>
    <property type="match status" value="1"/>
</dbReference>
<keyword evidence="9 13" id="KW-0234">DNA repair</keyword>
<dbReference type="InterPro" id="IPR005118">
    <property type="entry name" value="TRCF_C"/>
</dbReference>
<dbReference type="HAMAP" id="MF_00969">
    <property type="entry name" value="TRCF"/>
    <property type="match status" value="1"/>
</dbReference>
<dbReference type="InterPro" id="IPR014001">
    <property type="entry name" value="Helicase_ATP-bd"/>
</dbReference>
<keyword evidence="6" id="KW-0347">Helicase</keyword>
<comment type="subcellular location">
    <subcellularLocation>
        <location evidence="1 13">Cytoplasm</location>
    </subcellularLocation>
</comment>
<dbReference type="EC" id="3.6.4.-" evidence="13"/>
<reference evidence="17 18" key="1">
    <citation type="submission" date="2017-09" db="EMBL/GenBank/DDBJ databases">
        <title>Evaluation of Pacific Biosciences Sequencing Technology to Finishing C. thermocellum Genome Sequences.</title>
        <authorList>
            <person name="Brown S."/>
        </authorList>
    </citation>
    <scope>NUCLEOTIDE SEQUENCE [LARGE SCALE GENOMIC DNA]</scope>
    <source>
        <strain evidence="17 18">AD2</strain>
    </source>
</reference>
<feature type="domain" description="Helicase C-terminal" evidence="16">
    <location>
        <begin position="816"/>
        <end position="982"/>
    </location>
</feature>
<evidence type="ECO:0000256" key="3">
    <source>
        <dbReference type="ARBA" id="ARBA00022741"/>
    </source>
</evidence>
<gene>
    <name evidence="13" type="primary">mfd</name>
    <name evidence="17" type="ORF">M972_11226</name>
</gene>
<dbReference type="InterPro" id="IPR004576">
    <property type="entry name" value="Mfd"/>
</dbReference>
<dbReference type="InterPro" id="IPR036101">
    <property type="entry name" value="CarD-like/TRCF_RID_sf"/>
</dbReference>
<keyword evidence="5 13" id="KW-0378">Hydrolase</keyword>
<evidence type="ECO:0000256" key="10">
    <source>
        <dbReference type="ARBA" id="ARBA00061104"/>
    </source>
</evidence>
<dbReference type="SMART" id="SM00487">
    <property type="entry name" value="DEXDc"/>
    <property type="match status" value="1"/>
</dbReference>
<organism evidence="17 18">
    <name type="scientific">Acetivibrio thermocellus AD2</name>
    <dbReference type="NCBI Taxonomy" id="1138384"/>
    <lineage>
        <taxon>Bacteria</taxon>
        <taxon>Bacillati</taxon>
        <taxon>Bacillota</taxon>
        <taxon>Clostridia</taxon>
        <taxon>Eubacteriales</taxon>
        <taxon>Oscillospiraceae</taxon>
        <taxon>Acetivibrio</taxon>
    </lineage>
</organism>
<evidence type="ECO:0000256" key="14">
    <source>
        <dbReference type="SAM" id="Coils"/>
    </source>
</evidence>
<accession>A0AB36TC97</accession>
<evidence type="ECO:0000256" key="11">
    <source>
        <dbReference type="ARBA" id="ARBA00061399"/>
    </source>
</evidence>
<dbReference type="Proteomes" id="UP000223596">
    <property type="component" value="Unassembled WGS sequence"/>
</dbReference>
<evidence type="ECO:0000256" key="9">
    <source>
        <dbReference type="ARBA" id="ARBA00023204"/>
    </source>
</evidence>
<dbReference type="SUPFAM" id="SSF52540">
    <property type="entry name" value="P-loop containing nucleoside triphosphate hydrolases"/>
    <property type="match status" value="4"/>
</dbReference>
<evidence type="ECO:0000256" key="8">
    <source>
        <dbReference type="ARBA" id="ARBA00023125"/>
    </source>
</evidence>
<dbReference type="InterPro" id="IPR001650">
    <property type="entry name" value="Helicase_C-like"/>
</dbReference>
<comment type="similarity">
    <text evidence="11 13">In the C-terminal section; belongs to the helicase family. RecG subfamily.</text>
</comment>
<evidence type="ECO:0000256" key="1">
    <source>
        <dbReference type="ARBA" id="ARBA00004496"/>
    </source>
</evidence>
<dbReference type="GO" id="GO:0003684">
    <property type="term" value="F:damaged DNA binding"/>
    <property type="evidence" value="ECO:0007669"/>
    <property type="project" value="InterPro"/>
</dbReference>
<dbReference type="AlphaFoldDB" id="A0AB36TC97"/>
<dbReference type="InterPro" id="IPR027417">
    <property type="entry name" value="P-loop_NTPase"/>
</dbReference>
<name>A0AB36TC97_ACETH</name>
<dbReference type="SMART" id="SM01058">
    <property type="entry name" value="CarD_TRCF"/>
    <property type="match status" value="1"/>
</dbReference>
<keyword evidence="14" id="KW-0175">Coiled coil</keyword>
<feature type="domain" description="Helicase ATP-binding" evidence="15">
    <location>
        <begin position="646"/>
        <end position="807"/>
    </location>
</feature>
<dbReference type="PROSITE" id="PS51194">
    <property type="entry name" value="HELICASE_CTER"/>
    <property type="match status" value="1"/>
</dbReference>
<dbReference type="InterPro" id="IPR047112">
    <property type="entry name" value="RecG/Mfd"/>
</dbReference>
<comment type="similarity">
    <text evidence="10 13">In the N-terminal section; belongs to the UvrB family.</text>
</comment>
<dbReference type="Pfam" id="PF03461">
    <property type="entry name" value="TRCF"/>
    <property type="match status" value="1"/>
</dbReference>
<dbReference type="SUPFAM" id="SSF141259">
    <property type="entry name" value="CarD-like"/>
    <property type="match status" value="1"/>
</dbReference>
<dbReference type="Pfam" id="PF17757">
    <property type="entry name" value="UvrB_inter"/>
    <property type="match status" value="1"/>
</dbReference>
<evidence type="ECO:0000256" key="13">
    <source>
        <dbReference type="HAMAP-Rule" id="MF_00969"/>
    </source>
</evidence>
<sequence>MSILLKDKQYLIEPLFEIKEYTNVLENIKRGIPTTVTGPSESQKVHIACALCGHLGLKGIYIAYNEMQARKMFEDVSFFFGKDAVFFPSKEIMLHDVEAKSYDSIYERINALYRIVNDDYGFIVTSAEALCQKLIDRKLFKESIVNVALGDRIDLGLFTQKLVSIGYERVTTVEGKSQFAVRGGIVDIFPVNADTAVRIELFDDEVDSVRSFDTMTQRSVENLEAVTILPARELIYPPGLRDSIVEKILNDLKIQIKKMEGKNNKSGIQKLEAKINSDIERFSQEYYFAGMDRYIPYIIEKPSAVIDYIDSEILVFVDEPKRFEQRIENLITESNEMCKSFMENGQLLAGSFDIFFDCNYLWDKVKKCKNTLYFTTLPSDDGQEGKRENIVSKLLNSYQGHLEILEEDISHWKKNGARVVILSGTKSRGEMLAETLRTKDIEAVYLEEPHRDIQPGEVVITHGVLNRGFEYPGIGFVVVSGKELFGQEKKTRRHKSAKGKKISVFTDLNVGDYVVHYVHGIGKYIGIEQLVVENVKKDYLKIQYSDGDYLYVPTNQLDLIQKYIGSEGKTPKLSKLGGTDWAKTRARTKESLKELAQELINLYAQREMAEGHAFGKDTVWQKQFEDLFPYQETEDQLRCIEEIKRDMESPRPMDRLLCGDVGYGKTEVAMRAVFKAVMDGKQVAYLVPTTVLAQQHYNTFKERMKDFPITVEVLSRFRTQAEQKRILKDVKAGMVDVLIGTHRLLQKDVCFKDLGLLVIDEEQRFGVTHKEKIKQMKTNIDVLTLTATPIPRTLHMSLVGIRDISTIEEPPEERYPVQTYVMEYNDEVVRDAINREMSRGGQVFYLYNRVRAINQKAAEIQKLVPEARVAIAHGQMNETELENIMFRFINGEYDILVCTTIIESGLDMPNVNTIIVEDADKMGLAQLYQLRGRVGRSNRLAYAYITYKKDKVLSEIAEKRLQAIKEFTEFGSGFKIAMRDLQLRGAGNLLGPQQHGHIDSVGYDMYCKLLAEAVNELRGIPVTKEDEEISIDVNVSAYIDNDYIGDENQKIDMYKKIASINDEQDVIDAEDELMDRYGEIPQPVKNLLQIAYIKSLAKACGFSSVQEKNDTVIFQYSESKNINFEVLGKLMDKYRRKLLFTASNRPYITFKTTGVKGEELLEIIKILLQDVKKLQEGL</sequence>
<dbReference type="GO" id="GO:0005524">
    <property type="term" value="F:ATP binding"/>
    <property type="evidence" value="ECO:0007669"/>
    <property type="project" value="UniProtKB-UniRule"/>
</dbReference>
<dbReference type="Pfam" id="PF02559">
    <property type="entry name" value="CarD_TRCF_RID"/>
    <property type="match status" value="1"/>
</dbReference>
<dbReference type="NCBIfam" id="TIGR00580">
    <property type="entry name" value="mfd"/>
    <property type="match status" value="1"/>
</dbReference>
<evidence type="ECO:0000256" key="12">
    <source>
        <dbReference type="ARBA" id="ARBA00070128"/>
    </source>
</evidence>
<dbReference type="CDD" id="cd18810">
    <property type="entry name" value="SF2_C_TRCF"/>
    <property type="match status" value="1"/>
</dbReference>
<comment type="caution">
    <text evidence="17">The sequence shown here is derived from an EMBL/GenBank/DDBJ whole genome shotgun (WGS) entry which is preliminary data.</text>
</comment>
<dbReference type="Gene3D" id="3.30.2060.10">
    <property type="entry name" value="Penicillin-binding protein 1b domain"/>
    <property type="match status" value="1"/>
</dbReference>
<dbReference type="GO" id="GO:0005737">
    <property type="term" value="C:cytoplasm"/>
    <property type="evidence" value="ECO:0007669"/>
    <property type="project" value="UniProtKB-SubCell"/>
</dbReference>
<dbReference type="FunFam" id="3.40.50.300:FF:000546">
    <property type="entry name" value="Transcription-repair-coupling factor"/>
    <property type="match status" value="1"/>
</dbReference>
<proteinExistence type="inferred from homology"/>